<dbReference type="PRINTS" id="PR00420">
    <property type="entry name" value="RNGMNOXGNASE"/>
</dbReference>
<dbReference type="GO" id="GO:0016491">
    <property type="term" value="F:oxidoreductase activity"/>
    <property type="evidence" value="ECO:0007669"/>
    <property type="project" value="UniProtKB-KW"/>
</dbReference>
<dbReference type="InterPro" id="IPR006076">
    <property type="entry name" value="FAD-dep_OxRdtase"/>
</dbReference>
<feature type="domain" description="FAD dependent oxidoreductase" evidence="3">
    <location>
        <begin position="3"/>
        <end position="52"/>
    </location>
</feature>
<evidence type="ECO:0000256" key="1">
    <source>
        <dbReference type="ARBA" id="ARBA00023002"/>
    </source>
</evidence>
<evidence type="ECO:0000313" key="5">
    <source>
        <dbReference type="Proteomes" id="UP001601303"/>
    </source>
</evidence>
<dbReference type="InterPro" id="IPR050493">
    <property type="entry name" value="FAD-dep_Monooxygenase_BioMet"/>
</dbReference>
<reference evidence="4 5" key="1">
    <citation type="submission" date="2024-10" db="EMBL/GenBank/DDBJ databases">
        <title>The Natural Products Discovery Center: Release of the First 8490 Sequenced Strains for Exploring Actinobacteria Biosynthetic Diversity.</title>
        <authorList>
            <person name="Kalkreuter E."/>
            <person name="Kautsar S.A."/>
            <person name="Yang D."/>
            <person name="Bader C.D."/>
            <person name="Teijaro C.N."/>
            <person name="Fluegel L."/>
            <person name="Davis C.M."/>
            <person name="Simpson J.R."/>
            <person name="Lauterbach L."/>
            <person name="Steele A.D."/>
            <person name="Gui C."/>
            <person name="Meng S."/>
            <person name="Li G."/>
            <person name="Viehrig K."/>
            <person name="Ye F."/>
            <person name="Su P."/>
            <person name="Kiefer A.F."/>
            <person name="Nichols A."/>
            <person name="Cepeda A.J."/>
            <person name="Yan W."/>
            <person name="Fan B."/>
            <person name="Jiang Y."/>
            <person name="Adhikari A."/>
            <person name="Zheng C.-J."/>
            <person name="Schuster L."/>
            <person name="Cowan T.M."/>
            <person name="Smanski M.J."/>
            <person name="Chevrette M.G."/>
            <person name="De Carvalho L.P.S."/>
            <person name="Shen B."/>
        </authorList>
    </citation>
    <scope>NUCLEOTIDE SEQUENCE [LARGE SCALE GENOMIC DNA]</scope>
    <source>
        <strain evidence="4 5">NPDC006488</strain>
    </source>
</reference>
<dbReference type="Gene3D" id="3.50.50.60">
    <property type="entry name" value="FAD/NAD(P)-binding domain"/>
    <property type="match status" value="1"/>
</dbReference>
<proteinExistence type="predicted"/>
<accession>A0ABW6LYM5</accession>
<dbReference type="InterPro" id="IPR036188">
    <property type="entry name" value="FAD/NAD-bd_sf"/>
</dbReference>
<dbReference type="SUPFAM" id="SSF51905">
    <property type="entry name" value="FAD/NAD(P)-binding domain"/>
    <property type="match status" value="1"/>
</dbReference>
<evidence type="ECO:0000259" key="3">
    <source>
        <dbReference type="Pfam" id="PF01266"/>
    </source>
</evidence>
<dbReference type="RefSeq" id="WP_388104724.1">
    <property type="nucleotide sequence ID" value="NZ_JBIAHM010000003.1"/>
</dbReference>
<organism evidence="4 5">
    <name type="scientific">Streptomyces hokutonensis</name>
    <dbReference type="NCBI Taxonomy" id="1306990"/>
    <lineage>
        <taxon>Bacteria</taxon>
        <taxon>Bacillati</taxon>
        <taxon>Actinomycetota</taxon>
        <taxon>Actinomycetes</taxon>
        <taxon>Kitasatosporales</taxon>
        <taxon>Streptomycetaceae</taxon>
        <taxon>Streptomyces</taxon>
    </lineage>
</organism>
<comment type="caution">
    <text evidence="4">The sequence shown here is derived from an EMBL/GenBank/DDBJ whole genome shotgun (WGS) entry which is preliminary data.</text>
</comment>
<dbReference type="EMBL" id="JBIAHM010000003">
    <property type="protein sequence ID" value="MFE9598986.1"/>
    <property type="molecule type" value="Genomic_DNA"/>
</dbReference>
<protein>
    <submittedName>
        <fullName evidence="4">NAD(P)/FAD-dependent oxidoreductase</fullName>
        <ecNumber evidence="4">1.-.-.-</ecNumber>
    </submittedName>
</protein>
<dbReference type="PANTHER" id="PTHR13789:SF309">
    <property type="entry name" value="PUTATIVE (AFU_ORTHOLOGUE AFUA_6G14510)-RELATED"/>
    <property type="match status" value="1"/>
</dbReference>
<evidence type="ECO:0000256" key="2">
    <source>
        <dbReference type="ARBA" id="ARBA00023033"/>
    </source>
</evidence>
<dbReference type="EC" id="1.-.-.-" evidence="4"/>
<gene>
    <name evidence="4" type="ORF">ACFYNQ_10425</name>
</gene>
<sequence>MRTLVVGAGPTGLVTAMLLAAEGAEVTVVDRDPGPPESDAAAVWQGWRRPGVNQFRQTHCLLPGGLRLLRDELPGAVDRLLALGGRQGHNMIAGTWGLPGLGGRRPEDDRYETVAVRRPVLEAALLAEAEQTPGVTVRRGVRVTGLLTGDARTAGSPQVTGVLTQDGESLTADLVVDAGGRNSPVAELLARIGTAPDEQRAETGFRYYTRFFRSADGTPGPQPPWPLCHHDSVSVLSAPGDNGTWSVTLVTSGRDQELRALTDTGAWQRALKLYPWFAPLGEAEPLTDVLAMGGTESRRLRAGVDGRPLVAGIVPVGDAWATVNPQFGTGMTMGFRHAALLRDAVRAVGFDDPADLALRFDRVTETFLAPVWDNFALWDRHRLAEIDAEIRGGTYTSADEAWNLQAAVEAVRWMDPDVLRGLAEVACLLATPEEALLKSGLVEKVLALAPGTPRYAEPGPTRRALLTAVRGV</sequence>
<keyword evidence="2" id="KW-0503">Monooxygenase</keyword>
<name>A0ABW6LYM5_9ACTN</name>
<dbReference type="PANTHER" id="PTHR13789">
    <property type="entry name" value="MONOOXYGENASE"/>
    <property type="match status" value="1"/>
</dbReference>
<dbReference type="Proteomes" id="UP001601303">
    <property type="component" value="Unassembled WGS sequence"/>
</dbReference>
<keyword evidence="5" id="KW-1185">Reference proteome</keyword>
<dbReference type="Pfam" id="PF01266">
    <property type="entry name" value="DAO"/>
    <property type="match status" value="1"/>
</dbReference>
<keyword evidence="1 4" id="KW-0560">Oxidoreductase</keyword>
<evidence type="ECO:0000313" key="4">
    <source>
        <dbReference type="EMBL" id="MFE9598986.1"/>
    </source>
</evidence>